<dbReference type="STRING" id="1249483.LEP1GSC202_0288"/>
<proteinExistence type="predicted"/>
<dbReference type="Proteomes" id="UP000013996">
    <property type="component" value="Unassembled WGS sequence"/>
</dbReference>
<accession>A0A5E8HA50</accession>
<gene>
    <name evidence="1" type="ORF">LEP1GSC202_0288</name>
</gene>
<name>A0A5E8HA50_9LEPT</name>
<evidence type="ECO:0000313" key="2">
    <source>
        <dbReference type="Proteomes" id="UP000013996"/>
    </source>
</evidence>
<dbReference type="AlphaFoldDB" id="A0A5E8HA50"/>
<sequence length="53" mass="6235">MAWVVPSPSPKKGSNNIPFFLLEQSTKKRGSTKRMIHRFIFFSYLYRGLNDKD</sequence>
<reference evidence="1 2" key="1">
    <citation type="submission" date="2013-04" db="EMBL/GenBank/DDBJ databases">
        <authorList>
            <person name="Harkins D.M."/>
            <person name="Durkin A.S."/>
            <person name="Brinkac L.M."/>
            <person name="Haft D.H."/>
            <person name="Selengut J.D."/>
            <person name="Sanka R."/>
            <person name="DePew J."/>
            <person name="Purushe J."/>
            <person name="Hartskeerl R.A."/>
            <person name="Ahmed A."/>
            <person name="van der Linden H."/>
            <person name="Goris M.G.A."/>
            <person name="Vinetz J.M."/>
            <person name="Sutton G.G."/>
            <person name="Nierman W.C."/>
            <person name="Fouts D.E."/>
        </authorList>
    </citation>
    <scope>NUCLEOTIDE SEQUENCE [LARGE SCALE GENOMIC DNA]</scope>
    <source>
        <strain evidence="1 2">Sao Paulo</strain>
    </source>
</reference>
<comment type="caution">
    <text evidence="1">The sequence shown here is derived from an EMBL/GenBank/DDBJ whole genome shotgun (WGS) entry which is preliminary data.</text>
</comment>
<organism evidence="1 2">
    <name type="scientific">Leptospira yanagawae serovar Saopaulo str. Sao Paulo = ATCC 700523</name>
    <dbReference type="NCBI Taxonomy" id="1249483"/>
    <lineage>
        <taxon>Bacteria</taxon>
        <taxon>Pseudomonadati</taxon>
        <taxon>Spirochaetota</taxon>
        <taxon>Spirochaetia</taxon>
        <taxon>Leptospirales</taxon>
        <taxon>Leptospiraceae</taxon>
        <taxon>Leptospira</taxon>
    </lineage>
</organism>
<evidence type="ECO:0000313" key="1">
    <source>
        <dbReference type="EMBL" id="EOQ86886.1"/>
    </source>
</evidence>
<dbReference type="EMBL" id="AOGX02000047">
    <property type="protein sequence ID" value="EOQ86886.1"/>
    <property type="molecule type" value="Genomic_DNA"/>
</dbReference>
<protein>
    <submittedName>
        <fullName evidence="1">Uncharacterized protein</fullName>
    </submittedName>
</protein>